<dbReference type="Proteomes" id="UP000030960">
    <property type="component" value="Unassembled WGS sequence"/>
</dbReference>
<gene>
    <name evidence="1" type="ORF">OA50_00154</name>
</gene>
<accession>A0A0B3S813</accession>
<organism evidence="1 2">
    <name type="scientific">Mameliella alba</name>
    <dbReference type="NCBI Taxonomy" id="561184"/>
    <lineage>
        <taxon>Bacteria</taxon>
        <taxon>Pseudomonadati</taxon>
        <taxon>Pseudomonadota</taxon>
        <taxon>Alphaproteobacteria</taxon>
        <taxon>Rhodobacterales</taxon>
        <taxon>Roseobacteraceae</taxon>
        <taxon>Mameliella</taxon>
    </lineage>
</organism>
<dbReference type="PROSITE" id="PS51257">
    <property type="entry name" value="PROKAR_LIPOPROTEIN"/>
    <property type="match status" value="1"/>
</dbReference>
<dbReference type="RefSeq" id="WP_043136134.1">
    <property type="nucleotide sequence ID" value="NZ_AP022337.1"/>
</dbReference>
<evidence type="ECO:0000313" key="1">
    <source>
        <dbReference type="EMBL" id="KHQ55118.1"/>
    </source>
</evidence>
<keyword evidence="2" id="KW-1185">Reference proteome</keyword>
<dbReference type="STRING" id="561184.SAMN05216376_103157"/>
<dbReference type="InterPro" id="IPR021395">
    <property type="entry name" value="DUF3035"/>
</dbReference>
<dbReference type="EMBL" id="JSUQ01000001">
    <property type="protein sequence ID" value="KHQ55118.1"/>
    <property type="molecule type" value="Genomic_DNA"/>
</dbReference>
<evidence type="ECO:0000313" key="2">
    <source>
        <dbReference type="Proteomes" id="UP000030960"/>
    </source>
</evidence>
<dbReference type="Pfam" id="PF11233">
    <property type="entry name" value="DUF3035"/>
    <property type="match status" value="1"/>
</dbReference>
<proteinExistence type="predicted"/>
<reference evidence="1 2" key="1">
    <citation type="submission" date="2014-10" db="EMBL/GenBank/DDBJ databases">
        <title>Genome sequence of Ponticoccus sp. strain UMTAT08 isolated from clonal culture of toxic dinoflagellate Alexandrium tamiyavanichii.</title>
        <authorList>
            <person name="Gan H.Y."/>
            <person name="Muhd D.-D."/>
            <person name="Mohd Noor M.E."/>
            <person name="Yeong Y.S."/>
            <person name="Usup G."/>
        </authorList>
    </citation>
    <scope>NUCLEOTIDE SEQUENCE [LARGE SCALE GENOMIC DNA]</scope>
    <source>
        <strain evidence="1 2">UMTAT08</strain>
    </source>
</reference>
<name>A0A0B3S813_9RHOB</name>
<dbReference type="AlphaFoldDB" id="A0A0B3S813"/>
<protein>
    <submittedName>
        <fullName evidence="1">Putative lipoprotein</fullName>
    </submittedName>
</protein>
<sequence length="173" mass="18831">MRRAHLVAILGLAGIASCSAIDRDKPLHDLRTNSAEPEEFAIVPNKPLVQPESYAQLPPPTPGGPNRTDQTPKADAVAALGGNPSRLVASGPGVPAGDGALIQRASRFGRDPGVRQELAQKDADFRRSKSIFNWSIVPQDDYNRAYRRETLDPYRWLRVYRRAGATTPAAPPE</sequence>
<dbReference type="OrthoDB" id="7876689at2"/>
<accession>A0A225QV67</accession>
<keyword evidence="1" id="KW-0449">Lipoprotein</keyword>
<comment type="caution">
    <text evidence="1">The sequence shown here is derived from an EMBL/GenBank/DDBJ whole genome shotgun (WGS) entry which is preliminary data.</text>
</comment>